<dbReference type="GO" id="GO:0036376">
    <property type="term" value="P:sodium ion export across plasma membrane"/>
    <property type="evidence" value="ECO:0007669"/>
    <property type="project" value="TreeGrafter"/>
</dbReference>
<dbReference type="SFLD" id="SFLDG00002">
    <property type="entry name" value="C1.7:_P-type_atpase_like"/>
    <property type="match status" value="1"/>
</dbReference>
<dbReference type="RefSeq" id="WP_056943604.1">
    <property type="nucleotide sequence ID" value="NZ_AZDT01000007.1"/>
</dbReference>
<dbReference type="GO" id="GO:0030007">
    <property type="term" value="P:intracellular potassium ion homeostasis"/>
    <property type="evidence" value="ECO:0007669"/>
    <property type="project" value="TreeGrafter"/>
</dbReference>
<keyword evidence="8" id="KW-1278">Translocase</keyword>
<dbReference type="InterPro" id="IPR008250">
    <property type="entry name" value="ATPase_P-typ_transduc_dom_A_sf"/>
</dbReference>
<gene>
    <name evidence="14" type="ORF">FD30_GL000123</name>
</gene>
<dbReference type="InterPro" id="IPR018303">
    <property type="entry name" value="ATPase_P-typ_P_site"/>
</dbReference>
<feature type="region of interest" description="Disordered" evidence="11">
    <location>
        <begin position="1"/>
        <end position="28"/>
    </location>
</feature>
<keyword evidence="3" id="KW-0597">Phosphoprotein</keyword>
<dbReference type="GO" id="GO:0006883">
    <property type="term" value="P:intracellular sodium ion homeostasis"/>
    <property type="evidence" value="ECO:0007669"/>
    <property type="project" value="TreeGrafter"/>
</dbReference>
<dbReference type="Pfam" id="PF00702">
    <property type="entry name" value="Hydrolase"/>
    <property type="match status" value="1"/>
</dbReference>
<feature type="transmembrane region" description="Helical" evidence="12">
    <location>
        <begin position="79"/>
        <end position="97"/>
    </location>
</feature>
<dbReference type="GO" id="GO:0005391">
    <property type="term" value="F:P-type sodium:potassium-exchanging transporter activity"/>
    <property type="evidence" value="ECO:0007669"/>
    <property type="project" value="TreeGrafter"/>
</dbReference>
<accession>A0A0R1K2F4</accession>
<dbReference type="Gene3D" id="2.70.150.10">
    <property type="entry name" value="Calcium-transporting ATPase, cytoplasmic transduction domain A"/>
    <property type="match status" value="1"/>
</dbReference>
<dbReference type="InterPro" id="IPR006068">
    <property type="entry name" value="ATPase_P-typ_cation-transptr_C"/>
</dbReference>
<evidence type="ECO:0000256" key="11">
    <source>
        <dbReference type="SAM" id="MobiDB-lite"/>
    </source>
</evidence>
<keyword evidence="6" id="KW-0067">ATP-binding</keyword>
<evidence type="ECO:0000256" key="10">
    <source>
        <dbReference type="ARBA" id="ARBA00023136"/>
    </source>
</evidence>
<dbReference type="Proteomes" id="UP000051162">
    <property type="component" value="Unassembled WGS sequence"/>
</dbReference>
<comment type="similarity">
    <text evidence="2">Belongs to the cation transport ATPase (P-type) (TC 3.A.3) family. Type IIA subfamily.</text>
</comment>
<dbReference type="PRINTS" id="PR00119">
    <property type="entry name" value="CATATPASE"/>
</dbReference>
<dbReference type="SFLD" id="SFLDF00027">
    <property type="entry name" value="p-type_atpase"/>
    <property type="match status" value="1"/>
</dbReference>
<evidence type="ECO:0000256" key="7">
    <source>
        <dbReference type="ARBA" id="ARBA00022842"/>
    </source>
</evidence>
<feature type="domain" description="Cation-transporting P-type ATPase N-terminal" evidence="13">
    <location>
        <begin position="26"/>
        <end position="99"/>
    </location>
</feature>
<dbReference type="Pfam" id="PF00690">
    <property type="entry name" value="Cation_ATPase_N"/>
    <property type="match status" value="1"/>
</dbReference>
<comment type="subcellular location">
    <subcellularLocation>
        <location evidence="1">Endomembrane system</location>
        <topology evidence="1">Multi-pass membrane protein</topology>
    </subcellularLocation>
</comment>
<evidence type="ECO:0000256" key="6">
    <source>
        <dbReference type="ARBA" id="ARBA00022840"/>
    </source>
</evidence>
<feature type="transmembrane region" description="Helical" evidence="12">
    <location>
        <begin position="875"/>
        <end position="896"/>
    </location>
</feature>
<dbReference type="GO" id="GO:0005886">
    <property type="term" value="C:plasma membrane"/>
    <property type="evidence" value="ECO:0007669"/>
    <property type="project" value="TreeGrafter"/>
</dbReference>
<dbReference type="InterPro" id="IPR059000">
    <property type="entry name" value="ATPase_P-type_domA"/>
</dbReference>
<protein>
    <submittedName>
        <fullName evidence="14">Cation transport ATPase</fullName>
    </submittedName>
</protein>
<keyword evidence="9 12" id="KW-1133">Transmembrane helix</keyword>
<dbReference type="InterPro" id="IPR050510">
    <property type="entry name" value="Cation_transp_ATPase_P-type"/>
</dbReference>
<evidence type="ECO:0000259" key="13">
    <source>
        <dbReference type="SMART" id="SM00831"/>
    </source>
</evidence>
<name>A0A0R1K2F4_9LACO</name>
<evidence type="ECO:0000256" key="12">
    <source>
        <dbReference type="SAM" id="Phobius"/>
    </source>
</evidence>
<feature type="transmembrane region" description="Helical" evidence="12">
    <location>
        <begin position="736"/>
        <end position="754"/>
    </location>
</feature>
<dbReference type="Pfam" id="PF00689">
    <property type="entry name" value="Cation_ATPase_C"/>
    <property type="match status" value="1"/>
</dbReference>
<dbReference type="SFLD" id="SFLDS00003">
    <property type="entry name" value="Haloacid_Dehalogenase"/>
    <property type="match status" value="1"/>
</dbReference>
<dbReference type="SUPFAM" id="SSF81660">
    <property type="entry name" value="Metal cation-transporting ATPase, ATP-binding domain N"/>
    <property type="match status" value="1"/>
</dbReference>
<dbReference type="PRINTS" id="PR00120">
    <property type="entry name" value="HATPASE"/>
</dbReference>
<keyword evidence="5" id="KW-0547">Nucleotide-binding</keyword>
<evidence type="ECO:0000256" key="9">
    <source>
        <dbReference type="ARBA" id="ARBA00022989"/>
    </source>
</evidence>
<evidence type="ECO:0000313" key="15">
    <source>
        <dbReference type="Proteomes" id="UP000051162"/>
    </source>
</evidence>
<evidence type="ECO:0000256" key="3">
    <source>
        <dbReference type="ARBA" id="ARBA00022553"/>
    </source>
</evidence>
<evidence type="ECO:0000313" key="14">
    <source>
        <dbReference type="EMBL" id="KRK77372.1"/>
    </source>
</evidence>
<dbReference type="SUPFAM" id="SSF81665">
    <property type="entry name" value="Calcium ATPase, transmembrane domain M"/>
    <property type="match status" value="1"/>
</dbReference>
<dbReference type="GO" id="GO:0005524">
    <property type="term" value="F:ATP binding"/>
    <property type="evidence" value="ECO:0007669"/>
    <property type="project" value="UniProtKB-KW"/>
</dbReference>
<dbReference type="STRING" id="1423773.FD30_GL000123"/>
<dbReference type="Gene3D" id="3.40.1110.10">
    <property type="entry name" value="Calcium-transporting ATPase, cytoplasmic domain N"/>
    <property type="match status" value="1"/>
</dbReference>
<evidence type="ECO:0000256" key="2">
    <source>
        <dbReference type="ARBA" id="ARBA00005675"/>
    </source>
</evidence>
<evidence type="ECO:0000256" key="1">
    <source>
        <dbReference type="ARBA" id="ARBA00004127"/>
    </source>
</evidence>
<sequence length="921" mass="100677">MAEKPDMHQPTPEPTEAPDSEPSQQPLWQLDAQHLQAAYHTDPDEGLSDQEARQRLKQYGPNELTAKPQSNLLRFLKQFNNSIIYILAAAAIMTFFMHHYSDSIVIGLVIIANAFIGFFQERSADNALAKIKALLVSEAVVFRDGQKISLPSRELVPGDIVQLEAGDTVPADLRLIDADNLKIQESALTGETDSVEKIEEPIAAQDLPLAERQNQAFASTAVTNGSGRGIVTVTGTQTEIGSIQQHVAKVKAQPTPLMKNLNSLGLGLSLAILVVAFLLFGLGMITHVYSLPTLLIAVITMVVGSMPEGLPASTSVVLAMGTQQLTKQNVIVKTLPAVETLGAVDIVNTDKTGTLTKNEMTVTDILTPHHTYTVTGVGYDAAGQIVDEQEQTVDWQASSDLDWLVQIAGQTSDAEFHQEDGQWVLTGEPTDGALTALYHKMLHADPDPAEIDSLPFDSAIRYSARLVDFRDQRWLLVKGAPQTLIRLMQENGETVDAAAWQDRLSQLTRQGKRVVALGYQPVATDADEVDDLPVGKNFHLAGMAGIIDPPRPGVADAVKQLRYAGIKVKMITGDDPETAAAIAEQLNLAEQARAITGPELNQLSDDQLVEQIDRYTVFARTTPADKLRIVRAQQKRGHIVSMTGDGVNDAPALKQADIGVAMGIRGTDVAKDSADMVLADDDFTSILGAVREGRHVFDNIRKTIRFLLPTSFAEGLIVVMSILMSQSLPLFPTQLLWINMVSALTIQFAFIFEPTEPGIMRRGPRDVAKGILSKYDVFEVVYVSLLISGLGMFAYDLLTGQGLATVIGSTMTLQVIIFGKVFYLFNLQNDHPVLSKYFFRNKMSFLIVGVLLLLQAMIIYWAPMQSVFHTTSANFTYGWGIPILAGIVVLVITEIAKALRHRWRQAVQRKEQRSTATDAGE</sequence>
<dbReference type="GO" id="GO:1902600">
    <property type="term" value="P:proton transmembrane transport"/>
    <property type="evidence" value="ECO:0007669"/>
    <property type="project" value="TreeGrafter"/>
</dbReference>
<comment type="caution">
    <text evidence="14">The sequence shown here is derived from an EMBL/GenBank/DDBJ whole genome shotgun (WGS) entry which is preliminary data.</text>
</comment>
<dbReference type="PANTHER" id="PTHR43294">
    <property type="entry name" value="SODIUM/POTASSIUM-TRANSPORTING ATPASE SUBUNIT ALPHA"/>
    <property type="match status" value="1"/>
</dbReference>
<organism evidence="14 15">
    <name type="scientific">Levilactobacillus namurensis DSM 19117</name>
    <dbReference type="NCBI Taxonomy" id="1423773"/>
    <lineage>
        <taxon>Bacteria</taxon>
        <taxon>Bacillati</taxon>
        <taxon>Bacillota</taxon>
        <taxon>Bacilli</taxon>
        <taxon>Lactobacillales</taxon>
        <taxon>Lactobacillaceae</taxon>
        <taxon>Levilactobacillus</taxon>
    </lineage>
</organism>
<feature type="transmembrane region" description="Helical" evidence="12">
    <location>
        <begin position="704"/>
        <end position="724"/>
    </location>
</feature>
<dbReference type="FunFam" id="2.70.150.10:FF:000160">
    <property type="entry name" value="Sarcoplasmic/endoplasmic reticulum calcium ATPase 1"/>
    <property type="match status" value="1"/>
</dbReference>
<dbReference type="SUPFAM" id="SSF81653">
    <property type="entry name" value="Calcium ATPase, transduction domain A"/>
    <property type="match status" value="1"/>
</dbReference>
<dbReference type="InterPro" id="IPR001757">
    <property type="entry name" value="P_typ_ATPase"/>
</dbReference>
<dbReference type="SUPFAM" id="SSF56784">
    <property type="entry name" value="HAD-like"/>
    <property type="match status" value="1"/>
</dbReference>
<feature type="transmembrane region" description="Helical" evidence="12">
    <location>
        <begin position="845"/>
        <end position="863"/>
    </location>
</feature>
<dbReference type="Pfam" id="PF00122">
    <property type="entry name" value="E1-E2_ATPase"/>
    <property type="match status" value="1"/>
</dbReference>
<dbReference type="InterPro" id="IPR023214">
    <property type="entry name" value="HAD_sf"/>
</dbReference>
<dbReference type="PATRIC" id="fig|1423773.3.peg.125"/>
<dbReference type="GO" id="GO:0012505">
    <property type="term" value="C:endomembrane system"/>
    <property type="evidence" value="ECO:0007669"/>
    <property type="project" value="UniProtKB-SubCell"/>
</dbReference>
<keyword evidence="4 12" id="KW-0812">Transmembrane</keyword>
<dbReference type="EMBL" id="AZDT01000007">
    <property type="protein sequence ID" value="KRK77372.1"/>
    <property type="molecule type" value="Genomic_DNA"/>
</dbReference>
<dbReference type="InterPro" id="IPR004014">
    <property type="entry name" value="ATPase_P-typ_cation-transptr_N"/>
</dbReference>
<dbReference type="GeneID" id="84782622"/>
<dbReference type="Gene3D" id="1.20.1110.10">
    <property type="entry name" value="Calcium-transporting ATPase, transmembrane domain"/>
    <property type="match status" value="1"/>
</dbReference>
<dbReference type="InterPro" id="IPR023298">
    <property type="entry name" value="ATPase_P-typ_TM_dom_sf"/>
</dbReference>
<feature type="transmembrane region" description="Helical" evidence="12">
    <location>
        <begin position="801"/>
        <end position="825"/>
    </location>
</feature>
<dbReference type="InterPro" id="IPR044492">
    <property type="entry name" value="P_typ_ATPase_HD_dom"/>
</dbReference>
<dbReference type="SMART" id="SM00831">
    <property type="entry name" value="Cation_ATPase_N"/>
    <property type="match status" value="1"/>
</dbReference>
<evidence type="ECO:0000256" key="4">
    <source>
        <dbReference type="ARBA" id="ARBA00022692"/>
    </source>
</evidence>
<dbReference type="GO" id="GO:0016887">
    <property type="term" value="F:ATP hydrolysis activity"/>
    <property type="evidence" value="ECO:0007669"/>
    <property type="project" value="InterPro"/>
</dbReference>
<evidence type="ECO:0000256" key="5">
    <source>
        <dbReference type="ARBA" id="ARBA00022741"/>
    </source>
</evidence>
<dbReference type="InterPro" id="IPR036412">
    <property type="entry name" value="HAD-like_sf"/>
</dbReference>
<dbReference type="Gene3D" id="3.40.50.1000">
    <property type="entry name" value="HAD superfamily/HAD-like"/>
    <property type="match status" value="1"/>
</dbReference>
<dbReference type="GO" id="GO:1990573">
    <property type="term" value="P:potassium ion import across plasma membrane"/>
    <property type="evidence" value="ECO:0007669"/>
    <property type="project" value="TreeGrafter"/>
</dbReference>
<feature type="transmembrane region" description="Helical" evidence="12">
    <location>
        <begin position="103"/>
        <end position="120"/>
    </location>
</feature>
<dbReference type="AlphaFoldDB" id="A0A0R1K2F4"/>
<keyword evidence="7" id="KW-0460">Magnesium</keyword>
<dbReference type="NCBIfam" id="TIGR01494">
    <property type="entry name" value="ATPase_P-type"/>
    <property type="match status" value="2"/>
</dbReference>
<dbReference type="InterPro" id="IPR023299">
    <property type="entry name" value="ATPase_P-typ_cyto_dom_N"/>
</dbReference>
<feature type="transmembrane region" description="Helical" evidence="12">
    <location>
        <begin position="261"/>
        <end position="282"/>
    </location>
</feature>
<dbReference type="PANTHER" id="PTHR43294:SF20">
    <property type="entry name" value="P-TYPE ATPASE"/>
    <property type="match status" value="1"/>
</dbReference>
<keyword evidence="15" id="KW-1185">Reference proteome</keyword>
<evidence type="ECO:0000256" key="8">
    <source>
        <dbReference type="ARBA" id="ARBA00022967"/>
    </source>
</evidence>
<keyword evidence="10 12" id="KW-0472">Membrane</keyword>
<reference evidence="14 15" key="1">
    <citation type="journal article" date="2015" name="Genome Announc.">
        <title>Expanding the biotechnology potential of lactobacilli through comparative genomics of 213 strains and associated genera.</title>
        <authorList>
            <person name="Sun Z."/>
            <person name="Harris H.M."/>
            <person name="McCann A."/>
            <person name="Guo C."/>
            <person name="Argimon S."/>
            <person name="Zhang W."/>
            <person name="Yang X."/>
            <person name="Jeffery I.B."/>
            <person name="Cooney J.C."/>
            <person name="Kagawa T.F."/>
            <person name="Liu W."/>
            <person name="Song Y."/>
            <person name="Salvetti E."/>
            <person name="Wrobel A."/>
            <person name="Rasinkangas P."/>
            <person name="Parkhill J."/>
            <person name="Rea M.C."/>
            <person name="O'Sullivan O."/>
            <person name="Ritari J."/>
            <person name="Douillard F.P."/>
            <person name="Paul Ross R."/>
            <person name="Yang R."/>
            <person name="Briner A.E."/>
            <person name="Felis G.E."/>
            <person name="de Vos W.M."/>
            <person name="Barrangou R."/>
            <person name="Klaenhammer T.R."/>
            <person name="Caufield P.W."/>
            <person name="Cui Y."/>
            <person name="Zhang H."/>
            <person name="O'Toole P.W."/>
        </authorList>
    </citation>
    <scope>NUCLEOTIDE SEQUENCE [LARGE SCALE GENOMIC DNA]</scope>
    <source>
        <strain evidence="14 15">DSM 19117</strain>
    </source>
</reference>
<dbReference type="OrthoDB" id="9760364at2"/>
<proteinExistence type="inferred from homology"/>
<dbReference type="PROSITE" id="PS00154">
    <property type="entry name" value="ATPASE_E1_E2"/>
    <property type="match status" value="1"/>
</dbReference>
<dbReference type="FunFam" id="3.40.50.1000:FF:000083">
    <property type="entry name" value="Sodium/potassium-transporting ATPase subunit alpha"/>
    <property type="match status" value="1"/>
</dbReference>
<feature type="transmembrane region" description="Helical" evidence="12">
    <location>
        <begin position="775"/>
        <end position="795"/>
    </location>
</feature>